<dbReference type="AlphaFoldDB" id="A0A223CYA5"/>
<dbReference type="Proteomes" id="UP000214688">
    <property type="component" value="Chromosome"/>
</dbReference>
<evidence type="ECO:0000313" key="3">
    <source>
        <dbReference type="Proteomes" id="UP000214688"/>
    </source>
</evidence>
<keyword evidence="1" id="KW-0732">Signal</keyword>
<organism evidence="2 3">
    <name type="scientific">Tumebacillus algifaecis</name>
    <dbReference type="NCBI Taxonomy" id="1214604"/>
    <lineage>
        <taxon>Bacteria</taxon>
        <taxon>Bacillati</taxon>
        <taxon>Bacillota</taxon>
        <taxon>Bacilli</taxon>
        <taxon>Bacillales</taxon>
        <taxon>Alicyclobacillaceae</taxon>
        <taxon>Tumebacillus</taxon>
    </lineage>
</organism>
<sequence length="154" mass="16552">MKKAVAILSAVVIAGTALTSVASAAPSDVPTGIAQKSNMAVQGPVTVQSTYTISYDFMSSYKDYGPIYLSSSSGGTLQGKVTNQWSSGATEVRYKLRDQNGKTVKTYTAVGDGTFNFTFTGLDANVPYTLRVDNYSYDRYDDFLNISGKVVLTY</sequence>
<gene>
    <name evidence="2" type="ORF">CIG75_04855</name>
</gene>
<proteinExistence type="predicted"/>
<evidence type="ECO:0000313" key="2">
    <source>
        <dbReference type="EMBL" id="ASS74379.1"/>
    </source>
</evidence>
<accession>A0A223CYA5</accession>
<protein>
    <submittedName>
        <fullName evidence="2">Uncharacterized protein</fullName>
    </submittedName>
</protein>
<feature type="chain" id="PRO_5012352568" evidence="1">
    <location>
        <begin position="25"/>
        <end position="154"/>
    </location>
</feature>
<evidence type="ECO:0000256" key="1">
    <source>
        <dbReference type="SAM" id="SignalP"/>
    </source>
</evidence>
<dbReference type="RefSeq" id="WP_094235631.1">
    <property type="nucleotide sequence ID" value="NZ_CP022657.1"/>
</dbReference>
<feature type="signal peptide" evidence="1">
    <location>
        <begin position="1"/>
        <end position="24"/>
    </location>
</feature>
<reference evidence="2 3" key="1">
    <citation type="journal article" date="2015" name="Int. J. Syst. Evol. Microbiol.">
        <title>Tumebacillus algifaecis sp. nov., isolated from decomposing algal scum.</title>
        <authorList>
            <person name="Wu Y.F."/>
            <person name="Zhang B."/>
            <person name="Xing P."/>
            <person name="Wu Q.L."/>
            <person name="Liu S.J."/>
        </authorList>
    </citation>
    <scope>NUCLEOTIDE SEQUENCE [LARGE SCALE GENOMIC DNA]</scope>
    <source>
        <strain evidence="2 3">THMBR28</strain>
    </source>
</reference>
<dbReference type="EMBL" id="CP022657">
    <property type="protein sequence ID" value="ASS74379.1"/>
    <property type="molecule type" value="Genomic_DNA"/>
</dbReference>
<name>A0A223CYA5_9BACL</name>
<dbReference type="KEGG" id="tab:CIG75_04855"/>
<keyword evidence="3" id="KW-1185">Reference proteome</keyword>